<keyword evidence="3" id="KW-1003">Cell membrane</keyword>
<dbReference type="PROSITE" id="PS50011">
    <property type="entry name" value="PROTEIN_KINASE_DOM"/>
    <property type="match status" value="1"/>
</dbReference>
<dbReference type="PROSITE" id="PS51450">
    <property type="entry name" value="LRR"/>
    <property type="match status" value="1"/>
</dbReference>
<dbReference type="GO" id="GO:0005886">
    <property type="term" value="C:plasma membrane"/>
    <property type="evidence" value="ECO:0007669"/>
    <property type="project" value="UniProtKB-SubCell"/>
</dbReference>
<keyword evidence="15" id="KW-0325">Glycoprotein</keyword>
<dbReference type="Pfam" id="PF08263">
    <property type="entry name" value="LRRNT_2"/>
    <property type="match status" value="1"/>
</dbReference>
<keyword evidence="8" id="KW-0677">Repeat</keyword>
<dbReference type="PROSITE" id="PS00107">
    <property type="entry name" value="PROTEIN_KINASE_ATP"/>
    <property type="match status" value="1"/>
</dbReference>
<dbReference type="SUPFAM" id="SSF56112">
    <property type="entry name" value="Protein kinase-like (PK-like)"/>
    <property type="match status" value="1"/>
</dbReference>
<evidence type="ECO:0000256" key="2">
    <source>
        <dbReference type="ARBA" id="ARBA00008684"/>
    </source>
</evidence>
<feature type="chain" id="PRO_5018238295" evidence="19">
    <location>
        <begin position="23"/>
        <end position="956"/>
    </location>
</feature>
<dbReference type="PANTHER" id="PTHR48056">
    <property type="entry name" value="LRR RECEPTOR-LIKE SERINE/THREONINE-PROTEIN KINASE-RELATED"/>
    <property type="match status" value="1"/>
</dbReference>
<feature type="binding site" evidence="18">
    <location>
        <position position="648"/>
    </location>
    <ligand>
        <name>ATP</name>
        <dbReference type="ChEBI" id="CHEBI:30616"/>
    </ligand>
</feature>
<dbReference type="FunFam" id="3.80.10.10:FF:000107">
    <property type="entry name" value="LRR receptor-like serine/threonine-protein kinase ERL1"/>
    <property type="match status" value="1"/>
</dbReference>
<evidence type="ECO:0000259" key="20">
    <source>
        <dbReference type="PROSITE" id="PS50011"/>
    </source>
</evidence>
<dbReference type="GO" id="GO:0033612">
    <property type="term" value="F:receptor serine/threonine kinase binding"/>
    <property type="evidence" value="ECO:0007669"/>
    <property type="project" value="TreeGrafter"/>
</dbReference>
<evidence type="ECO:0000256" key="5">
    <source>
        <dbReference type="ARBA" id="ARBA00022679"/>
    </source>
</evidence>
<evidence type="ECO:0000256" key="8">
    <source>
        <dbReference type="ARBA" id="ARBA00022737"/>
    </source>
</evidence>
<keyword evidence="9 18" id="KW-0547">Nucleotide-binding</keyword>
<dbReference type="Pfam" id="PF00069">
    <property type="entry name" value="Pkinase"/>
    <property type="match status" value="1"/>
</dbReference>
<keyword evidence="11 18" id="KW-0067">ATP-binding</keyword>
<evidence type="ECO:0000256" key="16">
    <source>
        <dbReference type="ARBA" id="ARBA00048659"/>
    </source>
</evidence>
<evidence type="ECO:0000256" key="18">
    <source>
        <dbReference type="PROSITE-ProRule" id="PRU10141"/>
    </source>
</evidence>
<comment type="subcellular location">
    <subcellularLocation>
        <location evidence="1">Cell membrane</location>
        <topology evidence="1">Single-pass type I membrane protein</topology>
    </subcellularLocation>
</comment>
<dbReference type="SMART" id="SM00369">
    <property type="entry name" value="LRR_TYP"/>
    <property type="match status" value="7"/>
</dbReference>
<dbReference type="InterPro" id="IPR013210">
    <property type="entry name" value="LRR_N_plant-typ"/>
</dbReference>
<accession>A0A3G4R363</accession>
<keyword evidence="12" id="KW-1133">Transmembrane helix</keyword>
<evidence type="ECO:0000256" key="7">
    <source>
        <dbReference type="ARBA" id="ARBA00022729"/>
    </source>
</evidence>
<evidence type="ECO:0000256" key="17">
    <source>
        <dbReference type="ARBA" id="ARBA00048977"/>
    </source>
</evidence>
<dbReference type="GO" id="GO:0001558">
    <property type="term" value="P:regulation of cell growth"/>
    <property type="evidence" value="ECO:0007669"/>
    <property type="project" value="TreeGrafter"/>
</dbReference>
<dbReference type="FunFam" id="3.80.10.10:FF:000219">
    <property type="entry name" value="LRR receptor-like serine/threonine-protein kinase ERL1"/>
    <property type="match status" value="1"/>
</dbReference>
<evidence type="ECO:0000256" key="11">
    <source>
        <dbReference type="ARBA" id="ARBA00022840"/>
    </source>
</evidence>
<evidence type="ECO:0000256" key="3">
    <source>
        <dbReference type="ARBA" id="ARBA00022475"/>
    </source>
</evidence>
<dbReference type="AlphaFoldDB" id="A0A3G4R363"/>
<evidence type="ECO:0000313" key="21">
    <source>
        <dbReference type="EMBL" id="AYU56584.1"/>
    </source>
</evidence>
<evidence type="ECO:0000256" key="19">
    <source>
        <dbReference type="SAM" id="SignalP"/>
    </source>
</evidence>
<dbReference type="FunFam" id="1.10.510.10:FF:000290">
    <property type="entry name" value="LRR receptor-like serine/threonine-protein kinase ERECTA"/>
    <property type="match status" value="1"/>
</dbReference>
<dbReference type="GO" id="GO:0004674">
    <property type="term" value="F:protein serine/threonine kinase activity"/>
    <property type="evidence" value="ECO:0007669"/>
    <property type="project" value="UniProtKB-EC"/>
</dbReference>
<dbReference type="InterPro" id="IPR032675">
    <property type="entry name" value="LRR_dom_sf"/>
</dbReference>
<dbReference type="Gene3D" id="3.80.10.10">
    <property type="entry name" value="Ribonuclease Inhibitor"/>
    <property type="match status" value="4"/>
</dbReference>
<dbReference type="SUPFAM" id="SSF52058">
    <property type="entry name" value="L domain-like"/>
    <property type="match status" value="2"/>
</dbReference>
<proteinExistence type="inferred from homology"/>
<evidence type="ECO:0000256" key="4">
    <source>
        <dbReference type="ARBA" id="ARBA00022614"/>
    </source>
</evidence>
<evidence type="ECO:0000256" key="9">
    <source>
        <dbReference type="ARBA" id="ARBA00022741"/>
    </source>
</evidence>
<feature type="domain" description="Protein kinase" evidence="20">
    <location>
        <begin position="619"/>
        <end position="905"/>
    </location>
</feature>
<keyword evidence="14" id="KW-0675">Receptor</keyword>
<keyword evidence="13" id="KW-0472">Membrane</keyword>
<dbReference type="PANTHER" id="PTHR48056:SF6">
    <property type="entry name" value="LRR RECEPTOR-LIKE SERINE_THREONINE-PROTEIN KINASE ERECTA"/>
    <property type="match status" value="1"/>
</dbReference>
<reference evidence="21" key="1">
    <citation type="submission" date="2018-02" db="EMBL/GenBank/DDBJ databases">
        <title>similar yet different functions of ERECTA genes in the rice genome compared to Arabidopsis.</title>
        <authorList>
            <person name="Zhang Y."/>
            <person name="Wang L."/>
        </authorList>
    </citation>
    <scope>NUCLEOTIDE SEQUENCE</scope>
</reference>
<dbReference type="InterPro" id="IPR017441">
    <property type="entry name" value="Protein_kinase_ATP_BS"/>
</dbReference>
<evidence type="ECO:0000256" key="14">
    <source>
        <dbReference type="ARBA" id="ARBA00023170"/>
    </source>
</evidence>
<dbReference type="Pfam" id="PF00560">
    <property type="entry name" value="LRR_1"/>
    <property type="match status" value="8"/>
</dbReference>
<dbReference type="InterPro" id="IPR050647">
    <property type="entry name" value="Plant_LRR-RLKs"/>
</dbReference>
<keyword evidence="6" id="KW-0812">Transmembrane</keyword>
<organism evidence="21">
    <name type="scientific">Oropetium thomaeum</name>
    <dbReference type="NCBI Taxonomy" id="1148796"/>
    <lineage>
        <taxon>Eukaryota</taxon>
        <taxon>Viridiplantae</taxon>
        <taxon>Streptophyta</taxon>
        <taxon>Embryophyta</taxon>
        <taxon>Tracheophyta</taxon>
        <taxon>Spermatophyta</taxon>
        <taxon>Magnoliopsida</taxon>
        <taxon>Liliopsida</taxon>
        <taxon>Poales</taxon>
        <taxon>Poaceae</taxon>
        <taxon>PACMAD clade</taxon>
        <taxon>Chloridoideae</taxon>
        <taxon>Cynodonteae</taxon>
        <taxon>Tripogoninae</taxon>
        <taxon>Oropetium</taxon>
    </lineage>
</organism>
<keyword evidence="4" id="KW-0433">Leucine-rich repeat</keyword>
<dbReference type="GO" id="GO:0005524">
    <property type="term" value="F:ATP binding"/>
    <property type="evidence" value="ECO:0007669"/>
    <property type="project" value="UniProtKB-UniRule"/>
</dbReference>
<evidence type="ECO:0000256" key="12">
    <source>
        <dbReference type="ARBA" id="ARBA00022989"/>
    </source>
</evidence>
<dbReference type="InterPro" id="IPR011009">
    <property type="entry name" value="Kinase-like_dom_sf"/>
</dbReference>
<evidence type="ECO:0000256" key="15">
    <source>
        <dbReference type="ARBA" id="ARBA00023180"/>
    </source>
</evidence>
<dbReference type="InterPro" id="IPR001611">
    <property type="entry name" value="Leu-rich_rpt"/>
</dbReference>
<evidence type="ECO:0000256" key="10">
    <source>
        <dbReference type="ARBA" id="ARBA00022777"/>
    </source>
</evidence>
<dbReference type="FunFam" id="3.30.200.20:FF:000288">
    <property type="entry name" value="LRR receptor-like serine/threonine-protein kinase ERECTA"/>
    <property type="match status" value="1"/>
</dbReference>
<evidence type="ECO:0000256" key="1">
    <source>
        <dbReference type="ARBA" id="ARBA00004251"/>
    </source>
</evidence>
<dbReference type="Pfam" id="PF13855">
    <property type="entry name" value="LRR_8"/>
    <property type="match status" value="2"/>
</dbReference>
<feature type="signal peptide" evidence="19">
    <location>
        <begin position="1"/>
        <end position="22"/>
    </location>
</feature>
<gene>
    <name evidence="21" type="primary">ER1</name>
</gene>
<sequence length="956" mass="104532">MTPAAAASRALVAVLLIAVAVADDGSTLLEIKKSFRNVGNVLYDWAGDDYCSWRGVLCDNVTFAVAALDLKSNGLSGQIPDEIGDCSSLRILDLSFNNLDGDIPFSLSKLKHLESLILKNNKLIGAIPSTLSQLPNLKILDLAQNALTGEIPRLIYWNEILQYLGLRGNRLEGSLSPDMCQLTGLWYFDVKNNSLTGVIPETIGNCTSFQVLDLSYNHFTGPIPFNIGFLQVATLSLQGNNFTGPIPSVIGLMQALAVLDLSYNELSGPIPSILGNLTYTEKLYMQGNLLTGQIPPELGNMLTLHYLELNDNQLTGPIPPELGKLTGLYDLNLANNNLEGPIPDNLSSCVNLNSFNAYGNKLNGTIPRSLRQLESMTYLNLSSNSLSGPIPIELSRINNLDTLDLSCNMITGPIPSAIGSLEHLLRLNLSNNGLVGFIPAEFGNLRSVMEIDLSRNHLGGLIPQELGMLQNLMLLKMEYNNITGDVSSLMNCFSLSTLNVSYNNLAGVVPTDSNFSRFSSDSFLGNTALCGYWLGSSCRSSSHQEKPMISKAAILGIAVGGLVILLMILVAVCRPHSPPVFKDDSISKPVNNAPPKLVILHMNMALHVYEDIMRMTENLSEKYIIGYGASSTVYKCVLKNCKPVAIKKLYSHYPQSLKEFETELETVGSIKHRNLVSLQGYSLSPIGNLLFYDYMENGSLWDVLHGTSKKKKLDWETRLRIALGSAQGLAYLHHDCSPRIIHRDVKSKNILLDKDYEAHLTDFGIAKSLCVSKTHTSTYVMGTIGYIDPEYARTSRLNEKSDVYSYGIVLLELLTGKKPVDNECNLHHMILSKTANNTVMETVDPEIGDTCKDLGEVKKVFQLALLCTKRQPSDRPTMHEVVRVLDCLVNPDPPAKPAAPHHPTAALPQPSAAVPSYVNEYVSLRGTSVLSCATSSSTSDAELFLKFGEAISQNTE</sequence>
<evidence type="ECO:0000256" key="6">
    <source>
        <dbReference type="ARBA" id="ARBA00022692"/>
    </source>
</evidence>
<dbReference type="InterPro" id="IPR003591">
    <property type="entry name" value="Leu-rich_rpt_typical-subtyp"/>
</dbReference>
<evidence type="ECO:0000256" key="13">
    <source>
        <dbReference type="ARBA" id="ARBA00023136"/>
    </source>
</evidence>
<dbReference type="FunFam" id="3.80.10.10:FF:000299">
    <property type="entry name" value="Piriformospora indica-insensitive protein 2"/>
    <property type="match status" value="1"/>
</dbReference>
<dbReference type="Gene3D" id="3.30.200.20">
    <property type="entry name" value="Phosphorylase Kinase, domain 1"/>
    <property type="match status" value="1"/>
</dbReference>
<dbReference type="EMBL" id="MG882071">
    <property type="protein sequence ID" value="AYU56584.1"/>
    <property type="molecule type" value="Genomic_DNA"/>
</dbReference>
<dbReference type="Gene3D" id="1.10.510.10">
    <property type="entry name" value="Transferase(Phosphotransferase) domain 1"/>
    <property type="match status" value="1"/>
</dbReference>
<dbReference type="SMART" id="SM00220">
    <property type="entry name" value="S_TKc"/>
    <property type="match status" value="1"/>
</dbReference>
<name>A0A3G4R363_9POAL</name>
<keyword evidence="5" id="KW-0808">Transferase</keyword>
<dbReference type="PROSITE" id="PS00108">
    <property type="entry name" value="PROTEIN_KINASE_ST"/>
    <property type="match status" value="1"/>
</dbReference>
<dbReference type="InterPro" id="IPR000719">
    <property type="entry name" value="Prot_kinase_dom"/>
</dbReference>
<keyword evidence="7 19" id="KW-0732">Signal</keyword>
<protein>
    <submittedName>
        <fullName evidence="21">ERECTA1</fullName>
    </submittedName>
</protein>
<comment type="catalytic activity">
    <reaction evidence="17">
        <text>L-seryl-[protein] + ATP = O-phospho-L-seryl-[protein] + ADP + H(+)</text>
        <dbReference type="Rhea" id="RHEA:17989"/>
        <dbReference type="Rhea" id="RHEA-COMP:9863"/>
        <dbReference type="Rhea" id="RHEA-COMP:11604"/>
        <dbReference type="ChEBI" id="CHEBI:15378"/>
        <dbReference type="ChEBI" id="CHEBI:29999"/>
        <dbReference type="ChEBI" id="CHEBI:30616"/>
        <dbReference type="ChEBI" id="CHEBI:83421"/>
        <dbReference type="ChEBI" id="CHEBI:456216"/>
        <dbReference type="EC" id="2.7.11.1"/>
    </reaction>
    <physiologicalReaction direction="left-to-right" evidence="17">
        <dbReference type="Rhea" id="RHEA:17990"/>
    </physiologicalReaction>
</comment>
<comment type="catalytic activity">
    <reaction evidence="16">
        <text>L-threonyl-[protein] + ATP = O-phospho-L-threonyl-[protein] + ADP + H(+)</text>
        <dbReference type="Rhea" id="RHEA:46608"/>
        <dbReference type="Rhea" id="RHEA-COMP:11060"/>
        <dbReference type="Rhea" id="RHEA-COMP:11605"/>
        <dbReference type="ChEBI" id="CHEBI:15378"/>
        <dbReference type="ChEBI" id="CHEBI:30013"/>
        <dbReference type="ChEBI" id="CHEBI:30616"/>
        <dbReference type="ChEBI" id="CHEBI:61977"/>
        <dbReference type="ChEBI" id="CHEBI:456216"/>
        <dbReference type="EC" id="2.7.11.1"/>
    </reaction>
    <physiologicalReaction direction="left-to-right" evidence="16">
        <dbReference type="Rhea" id="RHEA:46609"/>
    </physiologicalReaction>
</comment>
<comment type="similarity">
    <text evidence="2">Belongs to the protein kinase superfamily. Ser/Thr protein kinase family.</text>
</comment>
<dbReference type="GO" id="GO:0010286">
    <property type="term" value="P:heat acclimation"/>
    <property type="evidence" value="ECO:0007669"/>
    <property type="project" value="TreeGrafter"/>
</dbReference>
<dbReference type="InterPro" id="IPR008271">
    <property type="entry name" value="Ser/Thr_kinase_AS"/>
</dbReference>
<keyword evidence="10" id="KW-0418">Kinase</keyword>